<name>A0A1Y1JDU9_PLAGO</name>
<keyword evidence="3" id="KW-1185">Reference proteome</keyword>
<proteinExistence type="predicted"/>
<dbReference type="AlphaFoldDB" id="A0A1Y1JDU9"/>
<protein>
    <submittedName>
        <fullName evidence="2">Variable surface protein</fullName>
    </submittedName>
</protein>
<feature type="transmembrane region" description="Helical" evidence="1">
    <location>
        <begin position="795"/>
        <end position="816"/>
    </location>
</feature>
<reference evidence="3" key="1">
    <citation type="submission" date="2017-04" db="EMBL/GenBank/DDBJ databases">
        <title>Plasmodium gonderi genome.</title>
        <authorList>
            <person name="Arisue N."/>
            <person name="Honma H."/>
            <person name="Kawai S."/>
            <person name="Tougan T."/>
            <person name="Tanabe K."/>
            <person name="Horii T."/>
        </authorList>
    </citation>
    <scope>NUCLEOTIDE SEQUENCE [LARGE SCALE GENOMIC DNA]</scope>
    <source>
        <strain evidence="3">ATCC 30045</strain>
    </source>
</reference>
<evidence type="ECO:0000256" key="1">
    <source>
        <dbReference type="SAM" id="Phobius"/>
    </source>
</evidence>
<gene>
    <name evidence="2" type="ORF">PGO_073450</name>
</gene>
<evidence type="ECO:0000313" key="2">
    <source>
        <dbReference type="EMBL" id="GAW80430.1"/>
    </source>
</evidence>
<dbReference type="EMBL" id="BDQF01000008">
    <property type="protein sequence ID" value="GAW80430.1"/>
    <property type="molecule type" value="Genomic_DNA"/>
</dbReference>
<keyword evidence="1" id="KW-0472">Membrane</keyword>
<evidence type="ECO:0000313" key="3">
    <source>
        <dbReference type="Proteomes" id="UP000195521"/>
    </source>
</evidence>
<dbReference type="GeneID" id="39747143"/>
<comment type="caution">
    <text evidence="2">The sequence shown here is derived from an EMBL/GenBank/DDBJ whole genome shotgun (WGS) entry which is preliminary data.</text>
</comment>
<dbReference type="OrthoDB" id="382814at2759"/>
<dbReference type="Pfam" id="PF05795">
    <property type="entry name" value="Plasmodium_Vir"/>
    <property type="match status" value="3"/>
</dbReference>
<dbReference type="Proteomes" id="UP000195521">
    <property type="component" value="Unassembled WGS sequence"/>
</dbReference>
<keyword evidence="1" id="KW-1133">Transmembrane helix</keyword>
<organism evidence="2 3">
    <name type="scientific">Plasmodium gonderi</name>
    <dbReference type="NCBI Taxonomy" id="77519"/>
    <lineage>
        <taxon>Eukaryota</taxon>
        <taxon>Sar</taxon>
        <taxon>Alveolata</taxon>
        <taxon>Apicomplexa</taxon>
        <taxon>Aconoidasida</taxon>
        <taxon>Haemosporida</taxon>
        <taxon>Plasmodiidae</taxon>
        <taxon>Plasmodium</taxon>
        <taxon>Plasmodium (Plasmodium)</taxon>
    </lineage>
</organism>
<accession>A0A1Y1JDU9</accession>
<dbReference type="RefSeq" id="XP_028543019.1">
    <property type="nucleotide sequence ID" value="XM_028687218.1"/>
</dbReference>
<keyword evidence="1" id="KW-0812">Transmembrane</keyword>
<dbReference type="InterPro" id="IPR008780">
    <property type="entry name" value="Plasmodium_Vir"/>
</dbReference>
<sequence length="871" mass="104290">MLFNLHIKFQWKRTGSLLNEWSIEDFARALYNGDINNYKSLHDEVLQYFSGYNETNIDYNFSNEIELLEQLEERDDHSSVDNMCRKLNNWLYVMKKENAYVFMAAKRILVLLGRVTNDITDKYHCSFDWFTNEEEFENLIKLYNFNEHIDSTKDKINETITEKYNYFCHYVRSCIETYNKYKKSHCNGSNKNQSTLCSELKNFEENYKTYILKSDELKEKFPPLESVTHGSQVNCASTRERDYNKKITLTKYKNVGCYLKSTLHNNGDIPLSPDGEGTDIRVIVFESYHVFDNLYIYKKNESSSKHTPGMRAFTQICNNAKTFISNWDDDSRNLCEHFILFFMALRTDMFGTGNIGCNYGEFLNFWLSKKLRGMTKPDEFREQFYEYMNSNRGKFDEDDILSGILNDISLEDLNKLDVLYNLYDNYNKIEHEIIDERQRKTQCREYGNKCVEILRKAINQYDEEDKNKEFFNALKEFSHLYSNGIYNSESCKYVKLPQLPKFKSFASTNQGITHDGEAKSCENMLKSLEAIDHEKIDKFHNILKSFNVLDKYEKFNSVEYSDYKKYCKDICNLEAHFPGVRELCAKVSKNLEDIALESKKDERNEYCENFYYWLSDNIWNLFRKNLEYIEKKPDVLKFLKVVYDIIYRLNITECLFHYNPYERKEVLKEKKHLYYYFRYYNTIKGFIDSNNEVENKEDYCKYINYIIDLYEKHLPKCCSCFSGIENCSEYCKEYFKCSKDYYPGDLISLLRCEYEEPVKNVEELFKHVTVSRNDLILVSKELASPSVKLEHKDPFYSIVLFVFSVLGIFFAFFVFYKFTPFGTWLHKNKIREKNIRYNMQEEYMERLSERRRESDNFKSKSKRIQIAYQNN</sequence>